<gene>
    <name evidence="1" type="ORF">TH4_11605</name>
</gene>
<dbReference type="Proteomes" id="UP000094009">
    <property type="component" value="Unassembled WGS sequence"/>
</dbReference>
<accession>A0A853L0T4</accession>
<reference evidence="1 2" key="1">
    <citation type="submission" date="2014-07" db="EMBL/GenBank/DDBJ databases">
        <title>Draft genome sequence of Thalassospira tepidiphila 1-1B.</title>
        <authorList>
            <person name="Lai Q."/>
            <person name="Shao Z."/>
        </authorList>
    </citation>
    <scope>NUCLEOTIDE SEQUENCE [LARGE SCALE GENOMIC DNA]</scope>
    <source>
        <strain evidence="1 2">MCCC 1A03514</strain>
    </source>
</reference>
<protein>
    <recommendedName>
        <fullName evidence="3">N-acetyltransferase domain-containing protein</fullName>
    </recommendedName>
</protein>
<dbReference type="RefSeq" id="WP_064781176.1">
    <property type="nucleotide sequence ID" value="NZ_JPVZ01000004.1"/>
</dbReference>
<comment type="caution">
    <text evidence="1">The sequence shown here is derived from an EMBL/GenBank/DDBJ whole genome shotgun (WGS) entry which is preliminary data.</text>
</comment>
<evidence type="ECO:0008006" key="3">
    <source>
        <dbReference type="Google" id="ProtNLM"/>
    </source>
</evidence>
<dbReference type="EMBL" id="JPVZ01000004">
    <property type="protein sequence ID" value="OAZ09821.1"/>
    <property type="molecule type" value="Genomic_DNA"/>
</dbReference>
<sequence>MSEAYKSLPLTAQTADMTYPLVQMLKVDMSFDRWRAFVDQYCMPVNKDSVGAGTDGDDILWQRERGIIVIANERGYIHGLFSYYVRDDMTDGVVLHVDNVMAVEIVSGDYVLDAMRDAMSRLARVHDCSNVYVSLGEPDERLRAYFSRAGYAPSKVRYCAPTTPRLSA</sequence>
<organism evidence="1 2">
    <name type="scientific">Thalassospira tepidiphila MCCC 1A03514</name>
    <dbReference type="NCBI Taxonomy" id="1177930"/>
    <lineage>
        <taxon>Bacteria</taxon>
        <taxon>Pseudomonadati</taxon>
        <taxon>Pseudomonadota</taxon>
        <taxon>Alphaproteobacteria</taxon>
        <taxon>Rhodospirillales</taxon>
        <taxon>Thalassospiraceae</taxon>
        <taxon>Thalassospira</taxon>
    </lineage>
</organism>
<dbReference type="AlphaFoldDB" id="A0A853L0T4"/>
<proteinExistence type="predicted"/>
<evidence type="ECO:0000313" key="1">
    <source>
        <dbReference type="EMBL" id="OAZ09821.1"/>
    </source>
</evidence>
<name>A0A853L0T4_9PROT</name>
<evidence type="ECO:0000313" key="2">
    <source>
        <dbReference type="Proteomes" id="UP000094009"/>
    </source>
</evidence>